<evidence type="ECO:0000256" key="8">
    <source>
        <dbReference type="ARBA" id="ARBA00022989"/>
    </source>
</evidence>
<comment type="caution">
    <text evidence="13">The sequence shown here is derived from an EMBL/GenBank/DDBJ whole genome shotgun (WGS) entry which is preliminary data.</text>
</comment>
<keyword evidence="1 11" id="KW-1003">Cell membrane</keyword>
<evidence type="ECO:0000256" key="1">
    <source>
        <dbReference type="ARBA" id="ARBA00022475"/>
    </source>
</evidence>
<keyword evidence="7 11" id="KW-0573">Peptidoglycan synthesis</keyword>
<dbReference type="EC" id="2.4.99.28" evidence="11"/>
<keyword evidence="5 11" id="KW-0812">Transmembrane</keyword>
<dbReference type="InterPro" id="IPR001264">
    <property type="entry name" value="Glyco_trans_51"/>
</dbReference>
<protein>
    <recommendedName>
        <fullName evidence="11">Biosynthetic peptidoglycan transglycosylase</fullName>
        <ecNumber evidence="11">2.4.99.28</ecNumber>
    </recommendedName>
    <alternativeName>
        <fullName evidence="11">Glycan polymerase</fullName>
    </alternativeName>
    <alternativeName>
        <fullName evidence="11">Peptidoglycan glycosyltransferase MtgA</fullName>
        <shortName evidence="11">PGT</shortName>
    </alternativeName>
</protein>
<evidence type="ECO:0000313" key="14">
    <source>
        <dbReference type="Proteomes" id="UP000017548"/>
    </source>
</evidence>
<dbReference type="Proteomes" id="UP000017548">
    <property type="component" value="Unassembled WGS sequence"/>
</dbReference>
<proteinExistence type="inferred from homology"/>
<keyword evidence="4 11" id="KW-0808">Transferase</keyword>
<feature type="transmembrane region" description="Helical" evidence="11">
    <location>
        <begin position="54"/>
        <end position="79"/>
    </location>
</feature>
<comment type="subcellular location">
    <subcellularLocation>
        <location evidence="11">Cell inner membrane</location>
        <topology evidence="11">Single-pass membrane protein</topology>
    </subcellularLocation>
</comment>
<dbReference type="PANTHER" id="PTHR30400">
    <property type="entry name" value="MONOFUNCTIONAL BIOSYNTHETIC PEPTIDOGLYCAN TRANSGLYCOSYLASE"/>
    <property type="match status" value="1"/>
</dbReference>
<sequence length="280" mass="31730">MANAAANGPFDGIIDEDYWMTAPMYAMRDHVNRPLGNKSNRPAPKPKARGLKRIVAWFVKLILGLLLASIFSVVLLRFIDPPMWTWRIERAIFPPAPITEVRHQWCSLEQISPELQLAVIAAEDQKFASHTGFDLAAISSAIEYNQKGNKVRGASTLSQQAAKNLFMWSSRSFIRKGIEAWFTLLMELVWDKSRILEVYLNIVEFGPGIYGAEAASKHYFGKSAAKLTRYEASLLAAVLPNPWRYKVSPPSPYVEQRSAWIRKQMRQLGEVTLNRVHQAD</sequence>
<evidence type="ECO:0000256" key="2">
    <source>
        <dbReference type="ARBA" id="ARBA00022519"/>
    </source>
</evidence>
<comment type="catalytic activity">
    <reaction evidence="11">
        <text>[GlcNAc-(1-&gt;4)-Mur2Ac(oyl-L-Ala-gamma-D-Glu-L-Lys-D-Ala-D-Ala)](n)-di-trans,octa-cis-undecaprenyl diphosphate + beta-D-GlcNAc-(1-&gt;4)-Mur2Ac(oyl-L-Ala-gamma-D-Glu-L-Lys-D-Ala-D-Ala)-di-trans,octa-cis-undecaprenyl diphosphate = [GlcNAc-(1-&gt;4)-Mur2Ac(oyl-L-Ala-gamma-D-Glu-L-Lys-D-Ala-D-Ala)](n+1)-di-trans,octa-cis-undecaprenyl diphosphate + di-trans,octa-cis-undecaprenyl diphosphate + H(+)</text>
        <dbReference type="Rhea" id="RHEA:23708"/>
        <dbReference type="Rhea" id="RHEA-COMP:9602"/>
        <dbReference type="Rhea" id="RHEA-COMP:9603"/>
        <dbReference type="ChEBI" id="CHEBI:15378"/>
        <dbReference type="ChEBI" id="CHEBI:58405"/>
        <dbReference type="ChEBI" id="CHEBI:60033"/>
        <dbReference type="ChEBI" id="CHEBI:78435"/>
        <dbReference type="EC" id="2.4.99.28"/>
    </reaction>
</comment>
<comment type="similarity">
    <text evidence="11">Belongs to the glycosyltransferase 51 family.</text>
</comment>
<dbReference type="InterPro" id="IPR011812">
    <property type="entry name" value="Pep_trsgly"/>
</dbReference>
<evidence type="ECO:0000256" key="7">
    <source>
        <dbReference type="ARBA" id="ARBA00022984"/>
    </source>
</evidence>
<keyword evidence="2 11" id="KW-0997">Cell inner membrane</keyword>
<dbReference type="Pfam" id="PF00912">
    <property type="entry name" value="Transgly"/>
    <property type="match status" value="1"/>
</dbReference>
<keyword evidence="10 11" id="KW-0961">Cell wall biogenesis/degradation</keyword>
<dbReference type="InterPro" id="IPR036950">
    <property type="entry name" value="PBP_transglycosylase"/>
</dbReference>
<evidence type="ECO:0000256" key="3">
    <source>
        <dbReference type="ARBA" id="ARBA00022676"/>
    </source>
</evidence>
<comment type="pathway">
    <text evidence="11">Cell wall biogenesis; peptidoglycan biosynthesis.</text>
</comment>
<reference evidence="13 14" key="1">
    <citation type="journal article" date="2013" name="Genome Announc.">
        <title>Draft Genome Sequence of Shewanella decolorationis S12, a Dye-Degrading Bacterium Isolated from a Wastewater Treatment Plant.</title>
        <authorList>
            <person name="Xu M."/>
            <person name="Fang Y."/>
            <person name="Liu J."/>
            <person name="Chen X."/>
            <person name="Sun G."/>
            <person name="Guo J."/>
            <person name="Hua Z."/>
            <person name="Tu Q."/>
            <person name="Wu L."/>
            <person name="Zhou J."/>
            <person name="Liu X."/>
        </authorList>
    </citation>
    <scope>NUCLEOTIDE SEQUENCE [LARGE SCALE GENOMIC DNA]</scope>
    <source>
        <strain evidence="13 14">S12</strain>
    </source>
</reference>
<gene>
    <name evidence="11" type="primary">mtgA</name>
    <name evidence="13" type="ORF">SHD_3527</name>
</gene>
<evidence type="ECO:0000256" key="11">
    <source>
        <dbReference type="HAMAP-Rule" id="MF_00766"/>
    </source>
</evidence>
<feature type="domain" description="Glycosyl transferase family 51" evidence="12">
    <location>
        <begin position="100"/>
        <end position="265"/>
    </location>
</feature>
<evidence type="ECO:0000256" key="10">
    <source>
        <dbReference type="ARBA" id="ARBA00023316"/>
    </source>
</evidence>
<keyword evidence="6 11" id="KW-0133">Cell shape</keyword>
<evidence type="ECO:0000256" key="5">
    <source>
        <dbReference type="ARBA" id="ARBA00022692"/>
    </source>
</evidence>
<comment type="function">
    <text evidence="11">Peptidoglycan polymerase that catalyzes glycan chain elongation from lipid-linked precursors.</text>
</comment>
<keyword evidence="8 11" id="KW-1133">Transmembrane helix</keyword>
<evidence type="ECO:0000313" key="13">
    <source>
        <dbReference type="EMBL" id="ESE39318.1"/>
    </source>
</evidence>
<dbReference type="HAMAP" id="MF_00766">
    <property type="entry name" value="PGT_MtgA"/>
    <property type="match status" value="1"/>
</dbReference>
<dbReference type="SUPFAM" id="SSF53955">
    <property type="entry name" value="Lysozyme-like"/>
    <property type="match status" value="1"/>
</dbReference>
<evidence type="ECO:0000256" key="9">
    <source>
        <dbReference type="ARBA" id="ARBA00023136"/>
    </source>
</evidence>
<dbReference type="NCBIfam" id="TIGR02070">
    <property type="entry name" value="mono_pep_trsgly"/>
    <property type="match status" value="1"/>
</dbReference>
<keyword evidence="9 11" id="KW-0472">Membrane</keyword>
<keyword evidence="14" id="KW-1185">Reference proteome</keyword>
<evidence type="ECO:0000256" key="4">
    <source>
        <dbReference type="ARBA" id="ARBA00022679"/>
    </source>
</evidence>
<dbReference type="Gene3D" id="1.10.3810.10">
    <property type="entry name" value="Biosynthetic peptidoglycan transglycosylase-like"/>
    <property type="match status" value="1"/>
</dbReference>
<dbReference type="InterPro" id="IPR023346">
    <property type="entry name" value="Lysozyme-like_dom_sf"/>
</dbReference>
<keyword evidence="3 11" id="KW-0328">Glycosyltransferase</keyword>
<organism evidence="13 14">
    <name type="scientific">Shewanella decolorationis S12</name>
    <dbReference type="NCBI Taxonomy" id="1353536"/>
    <lineage>
        <taxon>Bacteria</taxon>
        <taxon>Pseudomonadati</taxon>
        <taxon>Pseudomonadota</taxon>
        <taxon>Gammaproteobacteria</taxon>
        <taxon>Alteromonadales</taxon>
        <taxon>Shewanellaceae</taxon>
        <taxon>Shewanella</taxon>
    </lineage>
</organism>
<accession>A0ABN0PHB2</accession>
<dbReference type="PANTHER" id="PTHR30400:SF0">
    <property type="entry name" value="BIOSYNTHETIC PEPTIDOGLYCAN TRANSGLYCOSYLASE"/>
    <property type="match status" value="1"/>
</dbReference>
<dbReference type="EMBL" id="AXZL01000076">
    <property type="protein sequence ID" value="ESE39318.1"/>
    <property type="molecule type" value="Genomic_DNA"/>
</dbReference>
<name>A0ABN0PHB2_9GAMM</name>
<evidence type="ECO:0000259" key="12">
    <source>
        <dbReference type="Pfam" id="PF00912"/>
    </source>
</evidence>
<evidence type="ECO:0000256" key="6">
    <source>
        <dbReference type="ARBA" id="ARBA00022960"/>
    </source>
</evidence>